<reference evidence="2" key="1">
    <citation type="submission" date="2020-06" db="EMBL/GenBank/DDBJ databases">
        <authorList>
            <consortium name="Plant Systems Biology data submission"/>
        </authorList>
    </citation>
    <scope>NUCLEOTIDE SEQUENCE</scope>
    <source>
        <strain evidence="2">D6</strain>
    </source>
</reference>
<feature type="domain" description="AB hydrolase-1" evidence="1">
    <location>
        <begin position="50"/>
        <end position="162"/>
    </location>
</feature>
<dbReference type="Gene3D" id="3.40.50.1820">
    <property type="entry name" value="alpha/beta hydrolase"/>
    <property type="match status" value="1"/>
</dbReference>
<dbReference type="Proteomes" id="UP001153069">
    <property type="component" value="Unassembled WGS sequence"/>
</dbReference>
<sequence length="273" mass="30974">MVISSSLVNVFLFKPPPSRPYDFPTIELTTARGQKIAATYVRRRGANVTLLFSHGNAEDLNSSYWYMERIAKTCDVNVMCYDYTGYGSCNESDPSEEDCYADIDAAYEWLLSEKNLVPEQIVLYGRSLGSGPSVYLANRTSRQGRPVAGLILHSPFTSVYRVVFDMGFTMLGDKFSNIDRISELDCKVFIVHGQEDTIVPCEHGQALFSLVPDKMKAEPFFVKGMGHNGFDFHLEVMLMNRINAFLDYHILARRLWMKGMNTRKGSKRRRSLG</sequence>
<protein>
    <submittedName>
        <fullName evidence="2">Protein ABHD17C</fullName>
    </submittedName>
</protein>
<dbReference type="EMBL" id="CAICTM010000202">
    <property type="protein sequence ID" value="CAB9504625.1"/>
    <property type="molecule type" value="Genomic_DNA"/>
</dbReference>
<dbReference type="PANTHER" id="PTHR12277:SF81">
    <property type="entry name" value="PROTEIN ABHD13"/>
    <property type="match status" value="1"/>
</dbReference>
<dbReference type="SUPFAM" id="SSF53474">
    <property type="entry name" value="alpha/beta-Hydrolases"/>
    <property type="match status" value="1"/>
</dbReference>
<dbReference type="OrthoDB" id="446723at2759"/>
<name>A0A9N8H9U0_9STRA</name>
<evidence type="ECO:0000313" key="3">
    <source>
        <dbReference type="Proteomes" id="UP001153069"/>
    </source>
</evidence>
<organism evidence="2 3">
    <name type="scientific">Seminavis robusta</name>
    <dbReference type="NCBI Taxonomy" id="568900"/>
    <lineage>
        <taxon>Eukaryota</taxon>
        <taxon>Sar</taxon>
        <taxon>Stramenopiles</taxon>
        <taxon>Ochrophyta</taxon>
        <taxon>Bacillariophyta</taxon>
        <taxon>Bacillariophyceae</taxon>
        <taxon>Bacillariophycidae</taxon>
        <taxon>Naviculales</taxon>
        <taxon>Naviculaceae</taxon>
        <taxon>Seminavis</taxon>
    </lineage>
</organism>
<accession>A0A9N8H9U0</accession>
<gene>
    <name evidence="2" type="ORF">SEMRO_203_G085590.1</name>
</gene>
<dbReference type="InterPro" id="IPR029058">
    <property type="entry name" value="AB_hydrolase_fold"/>
</dbReference>
<dbReference type="PANTHER" id="PTHR12277">
    <property type="entry name" value="ALPHA/BETA HYDROLASE DOMAIN-CONTAINING PROTEIN"/>
    <property type="match status" value="1"/>
</dbReference>
<keyword evidence="3" id="KW-1185">Reference proteome</keyword>
<evidence type="ECO:0000313" key="2">
    <source>
        <dbReference type="EMBL" id="CAB9504625.1"/>
    </source>
</evidence>
<evidence type="ECO:0000259" key="1">
    <source>
        <dbReference type="Pfam" id="PF12697"/>
    </source>
</evidence>
<dbReference type="InterPro" id="IPR000073">
    <property type="entry name" value="AB_hydrolase_1"/>
</dbReference>
<comment type="caution">
    <text evidence="2">The sequence shown here is derived from an EMBL/GenBank/DDBJ whole genome shotgun (WGS) entry which is preliminary data.</text>
</comment>
<proteinExistence type="predicted"/>
<dbReference type="AlphaFoldDB" id="A0A9N8H9U0"/>
<dbReference type="Pfam" id="PF12697">
    <property type="entry name" value="Abhydrolase_6"/>
    <property type="match status" value="1"/>
</dbReference>